<dbReference type="EMBL" id="LVVL01000001">
    <property type="protein sequence ID" value="OAN15625.1"/>
    <property type="molecule type" value="Genomic_DNA"/>
</dbReference>
<sequence>MKKTIEDRLTYLYKGELFSIIGFIPISGLVQYTFPELHLFALSSFWVSLILLELLLLQGSYYWYSKREQLKRENSSITPVHVVRRLHRFQKINGGIIVLAVMVFAVDVWRWHPDYPVNGLKVSGFLFVFAVLEYINYFYLQLSYDNRSDVQYLVRNKKLKRSSMWKDFQRIKKINLYSKEKGEME</sequence>
<accession>A0ABX2VCQ0</accession>
<gene>
    <name evidence="2" type="ORF">A3783_06720</name>
</gene>
<feature type="transmembrane region" description="Helical" evidence="1">
    <location>
        <begin position="122"/>
        <end position="140"/>
    </location>
</feature>
<evidence type="ECO:0000313" key="3">
    <source>
        <dbReference type="Proteomes" id="UP000078447"/>
    </source>
</evidence>
<keyword evidence="1" id="KW-0472">Membrane</keyword>
<evidence type="ECO:0000313" key="2">
    <source>
        <dbReference type="EMBL" id="OAN15625.1"/>
    </source>
</evidence>
<proteinExistence type="predicted"/>
<evidence type="ECO:0000256" key="1">
    <source>
        <dbReference type="SAM" id="Phobius"/>
    </source>
</evidence>
<keyword evidence="3" id="KW-1185">Reference proteome</keyword>
<protein>
    <submittedName>
        <fullName evidence="2">General stress protein</fullName>
    </submittedName>
</protein>
<keyword evidence="1" id="KW-1133">Transmembrane helix</keyword>
<keyword evidence="1" id="KW-0812">Transmembrane</keyword>
<name>A0ABX2VCQ0_9BACL</name>
<feature type="transmembrane region" description="Helical" evidence="1">
    <location>
        <begin position="12"/>
        <end position="34"/>
    </location>
</feature>
<dbReference type="RefSeq" id="WP_051523974.1">
    <property type="nucleotide sequence ID" value="NZ_LVVL01000001.1"/>
</dbReference>
<reference evidence="2 3" key="1">
    <citation type="submission" date="2016-03" db="EMBL/GenBank/DDBJ databases">
        <authorList>
            <person name="Cho S.-Y."/>
            <person name="Lim S."/>
            <person name="Kim H."/>
            <person name="Soh E.H."/>
            <person name="Moon J.S."/>
        </authorList>
    </citation>
    <scope>NUCLEOTIDE SEQUENCE [LARGE SCALE GENOMIC DNA]</scope>
    <source>
        <strain evidence="2 3">KCTC 3810</strain>
    </source>
</reference>
<organism evidence="2 3">
    <name type="scientific">Exiguobacterium undae</name>
    <dbReference type="NCBI Taxonomy" id="169177"/>
    <lineage>
        <taxon>Bacteria</taxon>
        <taxon>Bacillati</taxon>
        <taxon>Bacillota</taxon>
        <taxon>Bacilli</taxon>
        <taxon>Bacillales</taxon>
        <taxon>Bacillales Family XII. Incertae Sedis</taxon>
        <taxon>Exiguobacterium</taxon>
    </lineage>
</organism>
<feature type="transmembrane region" description="Helical" evidence="1">
    <location>
        <begin position="40"/>
        <end position="64"/>
    </location>
</feature>
<comment type="caution">
    <text evidence="2">The sequence shown here is derived from an EMBL/GenBank/DDBJ whole genome shotgun (WGS) entry which is preliminary data.</text>
</comment>
<dbReference type="Proteomes" id="UP000078447">
    <property type="component" value="Unassembled WGS sequence"/>
</dbReference>
<feature type="transmembrane region" description="Helical" evidence="1">
    <location>
        <begin position="92"/>
        <end position="110"/>
    </location>
</feature>